<dbReference type="GO" id="GO:0016787">
    <property type="term" value="F:hydrolase activity"/>
    <property type="evidence" value="ECO:0007669"/>
    <property type="project" value="UniProtKB-KW"/>
</dbReference>
<accession>A0A6A2X0R8</accession>
<dbReference type="AlphaFoldDB" id="A0A6A2X0R8"/>
<evidence type="ECO:0000313" key="4">
    <source>
        <dbReference type="EMBL" id="KAE8668172.1"/>
    </source>
</evidence>
<evidence type="ECO:0000256" key="3">
    <source>
        <dbReference type="SAM" id="MobiDB-lite"/>
    </source>
</evidence>
<dbReference type="PROSITE" id="PS51450">
    <property type="entry name" value="LRR"/>
    <property type="match status" value="3"/>
</dbReference>
<dbReference type="Gene3D" id="3.80.10.10">
    <property type="entry name" value="Ribonuclease Inhibitor"/>
    <property type="match status" value="2"/>
</dbReference>
<proteinExistence type="predicted"/>
<dbReference type="InterPro" id="IPR032675">
    <property type="entry name" value="LRR_dom_sf"/>
</dbReference>
<dbReference type="Pfam" id="PF13855">
    <property type="entry name" value="LRR_8"/>
    <property type="match status" value="1"/>
</dbReference>
<organism evidence="4 5">
    <name type="scientific">Hibiscus syriacus</name>
    <name type="common">Rose of Sharon</name>
    <dbReference type="NCBI Taxonomy" id="106335"/>
    <lineage>
        <taxon>Eukaryota</taxon>
        <taxon>Viridiplantae</taxon>
        <taxon>Streptophyta</taxon>
        <taxon>Embryophyta</taxon>
        <taxon>Tracheophyta</taxon>
        <taxon>Spermatophyta</taxon>
        <taxon>Magnoliopsida</taxon>
        <taxon>eudicotyledons</taxon>
        <taxon>Gunneridae</taxon>
        <taxon>Pentapetalae</taxon>
        <taxon>rosids</taxon>
        <taxon>malvids</taxon>
        <taxon>Malvales</taxon>
        <taxon>Malvaceae</taxon>
        <taxon>Malvoideae</taxon>
        <taxon>Hibiscus</taxon>
    </lineage>
</organism>
<name>A0A6A2X0R8_HIBSY</name>
<dbReference type="PANTHER" id="PTHR15454">
    <property type="entry name" value="NISCHARIN RELATED"/>
    <property type="match status" value="1"/>
</dbReference>
<keyword evidence="1" id="KW-0433">Leucine-rich repeat</keyword>
<feature type="compositionally biased region" description="Basic and acidic residues" evidence="3">
    <location>
        <begin position="409"/>
        <end position="425"/>
    </location>
</feature>
<feature type="compositionally biased region" description="Low complexity" evidence="3">
    <location>
        <begin position="430"/>
        <end position="442"/>
    </location>
</feature>
<keyword evidence="5" id="KW-1185">Reference proteome</keyword>
<evidence type="ECO:0000256" key="2">
    <source>
        <dbReference type="ARBA" id="ARBA00022737"/>
    </source>
</evidence>
<keyword evidence="2" id="KW-0677">Repeat</keyword>
<dbReference type="EMBL" id="VEPZ02001556">
    <property type="protein sequence ID" value="KAE8668172.1"/>
    <property type="molecule type" value="Genomic_DNA"/>
</dbReference>
<evidence type="ECO:0000256" key="1">
    <source>
        <dbReference type="ARBA" id="ARBA00022614"/>
    </source>
</evidence>
<dbReference type="InterPro" id="IPR003591">
    <property type="entry name" value="Leu-rich_rpt_typical-subtyp"/>
</dbReference>
<gene>
    <name evidence="4" type="ORF">F3Y22_tig00112344pilonHSYRG00121</name>
</gene>
<dbReference type="FunFam" id="3.80.10.10:FF:000320">
    <property type="entry name" value="Protein phosphatase 1 regulatory subunit pprA"/>
    <property type="match status" value="1"/>
</dbReference>
<dbReference type="SMART" id="SM00369">
    <property type="entry name" value="LRR_TYP"/>
    <property type="match status" value="2"/>
</dbReference>
<comment type="caution">
    <text evidence="4">The sequence shown here is derived from an EMBL/GenBank/DDBJ whole genome shotgun (WGS) entry which is preliminary data.</text>
</comment>
<evidence type="ECO:0000313" key="5">
    <source>
        <dbReference type="Proteomes" id="UP000436088"/>
    </source>
</evidence>
<dbReference type="SUPFAM" id="SSF52075">
    <property type="entry name" value="Outer arm dynein light chain 1"/>
    <property type="match status" value="1"/>
</dbReference>
<dbReference type="InterPro" id="IPR001611">
    <property type="entry name" value="Leu-rich_rpt"/>
</dbReference>
<sequence>MRALQNPHYFKKSLSLGSELFLEGRVPRQIDTDDETDHGSSSDFRVHGLVEDDRKLILEGDPQLSEKDGHDFSDLPLHYERANDSSYRTPNNAPGIVKSCSMPNIAASSLISEGSPKCLTHRSRSSEDVHVLRMRQKDILDHDVDTELMREQERDDGMHTNNKTSFESYEGFESYSCSASAKDRIAPVSDEVKILREEPACPSEESKDTFELSHPKDQVRVEPAVLNGLTAAKVDVKTRTDIEAAKRYISYLPRKCNRITAGALPRGLHMLDLSRNNISTIESLHELTRLRVLNLSYNRIFRIGHELYLAGNKISEVEGLHRLLKLMVLDLRFNKISTVKCLGQLAANYNSLLAISLEGNPARKNVEDEYLKKHLQGLLPNSVYFNRQAIKVKDAIERSVKLGISSHQLDRSYRSEHRGTREHNHGTVRASSSSHKSQAIASPMRSRSRHGRLPLPSGNKATANHRNHYVDLGNKLLNFILGVSMRRTQSNGSRGQL</sequence>
<reference evidence="4" key="1">
    <citation type="submission" date="2019-09" db="EMBL/GenBank/DDBJ databases">
        <title>Draft genome information of white flower Hibiscus syriacus.</title>
        <authorList>
            <person name="Kim Y.-M."/>
        </authorList>
    </citation>
    <scope>NUCLEOTIDE SEQUENCE [LARGE SCALE GENOMIC DNA]</scope>
    <source>
        <strain evidence="4">YM2019G1</strain>
    </source>
</reference>
<feature type="region of interest" description="Disordered" evidence="3">
    <location>
        <begin position="409"/>
        <end position="464"/>
    </location>
</feature>
<dbReference type="GO" id="GO:0005737">
    <property type="term" value="C:cytoplasm"/>
    <property type="evidence" value="ECO:0007669"/>
    <property type="project" value="TreeGrafter"/>
</dbReference>
<dbReference type="Proteomes" id="UP000436088">
    <property type="component" value="Unassembled WGS sequence"/>
</dbReference>
<dbReference type="PRINTS" id="PR00019">
    <property type="entry name" value="LEURICHRPT"/>
</dbReference>
<protein>
    <submittedName>
        <fullName evidence="4">Adenine nucleotide alpha hydrolases-like superfamily protein isoform 1</fullName>
    </submittedName>
</protein>
<dbReference type="PANTHER" id="PTHR15454:SF7">
    <property type="entry name" value="OS07G0106100 PROTEIN"/>
    <property type="match status" value="1"/>
</dbReference>